<proteinExistence type="predicted"/>
<sequence>MNELKSESFILFEGENEVNYKNFCYDYSEELIRKRTLDFQSYKSLNCKSKLDKWSSKDKIEFNYDTLKLTPKCNQRYVDLINIKKKEEFIFICSLWLLQSDLNLIEKHNFRDFLNNNDQEKRYKIPMLWIHDYKTTYSTLINK</sequence>
<dbReference type="AlphaFoldDB" id="A0A1J1GV23"/>
<name>A0A1J1GV23_PLAGA</name>
<dbReference type="OrthoDB" id="370564at2759"/>
<protein>
    <submittedName>
        <fullName evidence="1">Uncharacterized protein</fullName>
    </submittedName>
</protein>
<organism evidence="1 2">
    <name type="scientific">Plasmodium gallinaceum</name>
    <dbReference type="NCBI Taxonomy" id="5849"/>
    <lineage>
        <taxon>Eukaryota</taxon>
        <taxon>Sar</taxon>
        <taxon>Alveolata</taxon>
        <taxon>Apicomplexa</taxon>
        <taxon>Aconoidasida</taxon>
        <taxon>Haemosporida</taxon>
        <taxon>Plasmodiidae</taxon>
        <taxon>Plasmodium</taxon>
        <taxon>Plasmodium (Haemamoeba)</taxon>
    </lineage>
</organism>
<dbReference type="GeneID" id="39732121"/>
<comment type="caution">
    <text evidence="1">The sequence shown here is derived from an EMBL/GenBank/DDBJ whole genome shotgun (WGS) entry which is preliminary data.</text>
</comment>
<evidence type="ECO:0000313" key="2">
    <source>
        <dbReference type="Proteomes" id="UP000220797"/>
    </source>
</evidence>
<reference evidence="1" key="1">
    <citation type="submission" date="2015-04" db="EMBL/GenBank/DDBJ databases">
        <authorList>
            <consortium name="Pathogen Informatics"/>
        </authorList>
    </citation>
    <scope>NUCLEOTIDE SEQUENCE [LARGE SCALE GENOMIC DNA]</scope>
    <source>
        <strain evidence="1">8A</strain>
    </source>
</reference>
<gene>
    <name evidence="1" type="ORF">PGAL8A_00359100</name>
</gene>
<accession>A0A1J1GV23</accession>
<evidence type="ECO:0000313" key="1">
    <source>
        <dbReference type="EMBL" id="CRG96367.1"/>
    </source>
</evidence>
<dbReference type="Proteomes" id="UP000220797">
    <property type="component" value="Unassembled WGS sequence"/>
</dbReference>
<dbReference type="EMBL" id="CVMV01000059">
    <property type="protein sequence ID" value="CRG96367.1"/>
    <property type="molecule type" value="Genomic_DNA"/>
</dbReference>
<dbReference type="RefSeq" id="XP_028529172.1">
    <property type="nucleotide sequence ID" value="XM_028672639.1"/>
</dbReference>
<dbReference type="VEuPathDB" id="PlasmoDB:PGAL8A_00359100"/>
<keyword evidence="2" id="KW-1185">Reference proteome</keyword>